<dbReference type="Gene3D" id="3.60.10.10">
    <property type="entry name" value="Endonuclease/exonuclease/phosphatase"/>
    <property type="match status" value="1"/>
</dbReference>
<organism evidence="1 2">
    <name type="scientific">Polarella glacialis</name>
    <name type="common">Dinoflagellate</name>
    <dbReference type="NCBI Taxonomy" id="89957"/>
    <lineage>
        <taxon>Eukaryota</taxon>
        <taxon>Sar</taxon>
        <taxon>Alveolata</taxon>
        <taxon>Dinophyceae</taxon>
        <taxon>Suessiales</taxon>
        <taxon>Suessiaceae</taxon>
        <taxon>Polarella</taxon>
    </lineage>
</organism>
<dbReference type="InterPro" id="IPR036691">
    <property type="entry name" value="Endo/exonu/phosph_ase_sf"/>
</dbReference>
<accession>A0A813HX75</accession>
<dbReference type="AlphaFoldDB" id="A0A813HX75"/>
<gene>
    <name evidence="1" type="ORF">PGLA1383_LOCUS56668</name>
</gene>
<dbReference type="Proteomes" id="UP000654075">
    <property type="component" value="Unassembled WGS sequence"/>
</dbReference>
<proteinExistence type="predicted"/>
<keyword evidence="2" id="KW-1185">Reference proteome</keyword>
<name>A0A813HX75_POLGL</name>
<reference evidence="1" key="1">
    <citation type="submission" date="2021-02" db="EMBL/GenBank/DDBJ databases">
        <authorList>
            <person name="Dougan E. K."/>
            <person name="Rhodes N."/>
            <person name="Thang M."/>
            <person name="Chan C."/>
        </authorList>
    </citation>
    <scope>NUCLEOTIDE SEQUENCE</scope>
</reference>
<evidence type="ECO:0000313" key="2">
    <source>
        <dbReference type="Proteomes" id="UP000654075"/>
    </source>
</evidence>
<protein>
    <submittedName>
        <fullName evidence="1">Uncharacterized protein</fullName>
    </submittedName>
</protein>
<dbReference type="EMBL" id="CAJNNV010033118">
    <property type="protein sequence ID" value="CAE8642136.1"/>
    <property type="molecule type" value="Genomic_DNA"/>
</dbReference>
<evidence type="ECO:0000313" key="1">
    <source>
        <dbReference type="EMBL" id="CAE8642136.1"/>
    </source>
</evidence>
<comment type="caution">
    <text evidence="1">The sequence shown here is derived from an EMBL/GenBank/DDBJ whole genome shotgun (WGS) entry which is preliminary data.</text>
</comment>
<sequence length="308" mass="35598">MSDWNTTEAQSVGKFVPTMTLRDITCATEPERSCAQEVLQRAWTFTGQHTHTPTGNGPTYTGPRGERTRVDYLAIPTSLLSAVKRAMVWYSTAYFLQLARTATDRDHAPVVLDFEYRSWFQDTNSSTRFNTEAMMTALPADIEKFQTNFDQLLYGVCEAIQDEVSSTAAVDQLWHVLNFSLQAQLQLSFPAVPFQRFSYTAQTRELAQQYYGFRRQMAQHFLEHRRMVPAPLLEQQHEMMAELAKERRHEHRAHRASLIEALHQASFTGNSRHVWRLARVLASTHHGPRSRHYGHVSRSQPTVWEWLQ</sequence>